<dbReference type="MEROPS" id="S01.156"/>
<sequence>MIRIAALLGVLHISQAALQCSNSLRNHTEAIQQRINAEKNEVHINIGGVNVGEFDSEAGKNSREGVTINGSVVRTRRIIDHDSADVSLIKLARQSETSICLPPPSFCIDGKPSTCIVISPNGETETQVEPQDEIRCSRGFNVAMNPLYESCARSGSFSDKNGCDFAPGSPVMCRYPNDNTWVLYGIINVVKKCGVEDASTFTKFKFISDWVNRYQSIDSGLSAPNESEICDPFSTRGVNDLPADDDAKGWQKEVRFEGRIIGGETAVPHSWPWQTYIVSCQQDGCMTCGGTLISPYWVLTAGHCVPTGYGAQGYALFGAHKISEKKEHIDSIDIREFVVHPKAQKCVAVGWGVTSENTDEASDILMQVSVPLIPREKCVKLPRPYNLVSTHAICAGFNEGGQDACTGDSGGPLLCQTGENSPWIVYGVTSWGYGCGRAGKPGVYTKVNLYNKWITGVTGIAPSINDDDYPKVSCDEEKREEAFKATTTSTTTTTTTTTTNAPTEPATTQNPLPENPQKNKKGKNKKSEKAEFPILAGEKKIKVRIVGGHPAEQNSWPWMVYITISSHNKEGSCGGTLIGNQWVLTAAHCIPNQEELKGIFKMKVFLGAHDITNLENAESRDVVDIITHPEFNRPMDYNNDVALLKLETPVHFSDKISPLCLPDENVCMKEGVPCVTTGWGVTEEFDVDSVAEKLQEVVVRVIGNEKCMSYPEHGMVTDKMICAGYKDGGKDACSGDSGGPLMCKVEENGPWVFYGITSFGIGCARPDAPGVYARVPKFVDWIKQITQLQPGITTTDFPKLHQDNQCGGWIDSNFVPEKTENFFDVSGRQAKECDVVETAPAKITSANHPRPYKANTDCRYCVKSENQGGFVQLEITDLRLDQKRNCYPNDDYIVVEDKDGNPLSNPICRIIRRSPIKAMAKDAICLRMKSNEKVQRAGFKALFSEVNEFQSACGGNANSIAAVNDRYPKRKISAERIIKSANFPGRQENGQTGGKKRVPPGSECSWHIEAPRPSQVVQINFSFFKLAKNCKFHFVALYSSPDCSKDNLTPENQVAVLCGLKKRKAKWEHFSSGQGLCVVMVTDKTSVSAGFEATYQAISKTSVPVKEVSRSNELELEIKTERVNIPDSIGKNYWVIGN</sequence>
<organism evidence="15">
    <name type="scientific">Oikopleura dioica</name>
    <name type="common">Tunicate</name>
    <dbReference type="NCBI Taxonomy" id="34765"/>
    <lineage>
        <taxon>Eukaryota</taxon>
        <taxon>Metazoa</taxon>
        <taxon>Chordata</taxon>
        <taxon>Tunicata</taxon>
        <taxon>Appendicularia</taxon>
        <taxon>Copelata</taxon>
        <taxon>Oikopleuridae</taxon>
        <taxon>Oikopleura</taxon>
    </lineage>
</organism>
<evidence type="ECO:0000256" key="7">
    <source>
        <dbReference type="ARBA" id="ARBA00023157"/>
    </source>
</evidence>
<feature type="domain" description="CUB" evidence="13">
    <location>
        <begin position="953"/>
        <end position="1098"/>
    </location>
</feature>
<dbReference type="EMBL" id="FN654362">
    <property type="protein sequence ID" value="CBY32608.1"/>
    <property type="molecule type" value="Genomic_DNA"/>
</dbReference>
<evidence type="ECO:0000256" key="12">
    <source>
        <dbReference type="SAM" id="SignalP"/>
    </source>
</evidence>
<feature type="signal peptide" evidence="12">
    <location>
        <begin position="1"/>
        <end position="16"/>
    </location>
</feature>
<evidence type="ECO:0000256" key="1">
    <source>
        <dbReference type="ARBA" id="ARBA00001656"/>
    </source>
</evidence>
<evidence type="ECO:0000256" key="4">
    <source>
        <dbReference type="ARBA" id="ARBA00022670"/>
    </source>
</evidence>
<dbReference type="Pfam" id="PF00431">
    <property type="entry name" value="CUB"/>
    <property type="match status" value="2"/>
</dbReference>
<keyword evidence="5 10" id="KW-0378">Hydrolase</keyword>
<evidence type="ECO:0000256" key="8">
    <source>
        <dbReference type="ARBA" id="ARBA00024195"/>
    </source>
</evidence>
<dbReference type="SUPFAM" id="SSF49854">
    <property type="entry name" value="Spermadhesin, CUB domain"/>
    <property type="match status" value="2"/>
</dbReference>
<evidence type="ECO:0000256" key="2">
    <source>
        <dbReference type="ARBA" id="ARBA00012050"/>
    </source>
</evidence>
<feature type="region of interest" description="Disordered" evidence="11">
    <location>
        <begin position="475"/>
        <end position="530"/>
    </location>
</feature>
<comment type="similarity">
    <text evidence="8">Belongs to the peptidase S1 family. CLIP subfamily.</text>
</comment>
<evidence type="ECO:0000256" key="9">
    <source>
        <dbReference type="PROSITE-ProRule" id="PRU00059"/>
    </source>
</evidence>
<protein>
    <recommendedName>
        <fullName evidence="3">Acrosin</fullName>
        <ecNumber evidence="2">3.4.21.10</ecNumber>
    </recommendedName>
</protein>
<evidence type="ECO:0000313" key="15">
    <source>
        <dbReference type="EMBL" id="CBY32608.1"/>
    </source>
</evidence>
<dbReference type="InterPro" id="IPR000859">
    <property type="entry name" value="CUB_dom"/>
</dbReference>
<evidence type="ECO:0000259" key="14">
    <source>
        <dbReference type="PROSITE" id="PS50240"/>
    </source>
</evidence>
<evidence type="ECO:0000259" key="13">
    <source>
        <dbReference type="PROSITE" id="PS01180"/>
    </source>
</evidence>
<feature type="domain" description="Peptidase S1" evidence="14">
    <location>
        <begin position="545"/>
        <end position="787"/>
    </location>
</feature>
<dbReference type="PROSITE" id="PS00135">
    <property type="entry name" value="TRYPSIN_SER"/>
    <property type="match status" value="1"/>
</dbReference>
<dbReference type="Gene3D" id="2.40.10.10">
    <property type="entry name" value="Trypsin-like serine proteases"/>
    <property type="match status" value="4"/>
</dbReference>
<dbReference type="InterPro" id="IPR033116">
    <property type="entry name" value="TRYPSIN_SER"/>
</dbReference>
<feature type="domain" description="Peptidase S1" evidence="14">
    <location>
        <begin position="260"/>
        <end position="459"/>
    </location>
</feature>
<dbReference type="InterPro" id="IPR009003">
    <property type="entry name" value="Peptidase_S1_PA"/>
</dbReference>
<feature type="compositionally biased region" description="Low complexity" evidence="11">
    <location>
        <begin position="485"/>
        <end position="508"/>
    </location>
</feature>
<feature type="chain" id="PRO_5003192081" description="Acrosin" evidence="12">
    <location>
        <begin position="17"/>
        <end position="1138"/>
    </location>
</feature>
<dbReference type="CDD" id="cd00041">
    <property type="entry name" value="CUB"/>
    <property type="match status" value="2"/>
</dbReference>
<dbReference type="SMART" id="SM00020">
    <property type="entry name" value="Tryp_SPc"/>
    <property type="match status" value="2"/>
</dbReference>
<comment type="caution">
    <text evidence="9">Lacks conserved residue(s) required for the propagation of feature annotation.</text>
</comment>
<dbReference type="EC" id="3.4.21.10" evidence="2"/>
<gene>
    <name evidence="15" type="ORF">GSOID_T00031948001</name>
</gene>
<dbReference type="GO" id="GO:0004252">
    <property type="term" value="F:serine-type endopeptidase activity"/>
    <property type="evidence" value="ECO:0007669"/>
    <property type="project" value="InterPro"/>
</dbReference>
<dbReference type="Proteomes" id="UP000011014">
    <property type="component" value="Unassembled WGS sequence"/>
</dbReference>
<accession>E4YAM1</accession>
<keyword evidence="4 10" id="KW-0645">Protease</keyword>
<dbReference type="SMART" id="SM00042">
    <property type="entry name" value="CUB"/>
    <property type="match status" value="2"/>
</dbReference>
<dbReference type="AlphaFoldDB" id="E4YAM1"/>
<keyword evidence="12" id="KW-0732">Signal</keyword>
<keyword evidence="7" id="KW-1015">Disulfide bond</keyword>
<dbReference type="FunFam" id="2.40.10.10:FF:000003">
    <property type="entry name" value="Transmembrane serine protease 3"/>
    <property type="match status" value="1"/>
</dbReference>
<reference evidence="15" key="1">
    <citation type="journal article" date="2010" name="Science">
        <title>Plasticity of animal genome architecture unmasked by rapid evolution of a pelagic tunicate.</title>
        <authorList>
            <person name="Denoeud F."/>
            <person name="Henriet S."/>
            <person name="Mungpakdee S."/>
            <person name="Aury J.M."/>
            <person name="Da Silva C."/>
            <person name="Brinkmann H."/>
            <person name="Mikhaleva J."/>
            <person name="Olsen L.C."/>
            <person name="Jubin C."/>
            <person name="Canestro C."/>
            <person name="Bouquet J.M."/>
            <person name="Danks G."/>
            <person name="Poulain J."/>
            <person name="Campsteijn C."/>
            <person name="Adamski M."/>
            <person name="Cross I."/>
            <person name="Yadetie F."/>
            <person name="Muffato M."/>
            <person name="Louis A."/>
            <person name="Butcher S."/>
            <person name="Tsagkogeorga G."/>
            <person name="Konrad A."/>
            <person name="Singh S."/>
            <person name="Jensen M.F."/>
            <person name="Cong E.H."/>
            <person name="Eikeseth-Otteraa H."/>
            <person name="Noel B."/>
            <person name="Anthouard V."/>
            <person name="Porcel B.M."/>
            <person name="Kachouri-Lafond R."/>
            <person name="Nishino A."/>
            <person name="Ugolini M."/>
            <person name="Chourrout P."/>
            <person name="Nishida H."/>
            <person name="Aasland R."/>
            <person name="Huzurbazar S."/>
            <person name="Westhof E."/>
            <person name="Delsuc F."/>
            <person name="Lehrach H."/>
            <person name="Reinhardt R."/>
            <person name="Weissenbach J."/>
            <person name="Roy S.W."/>
            <person name="Artiguenave F."/>
            <person name="Postlethwait J.H."/>
            <person name="Manak J.R."/>
            <person name="Thompson E.M."/>
            <person name="Jaillon O."/>
            <person name="Du Pasquier L."/>
            <person name="Boudinot P."/>
            <person name="Liberles D.A."/>
            <person name="Volff J.N."/>
            <person name="Philippe H."/>
            <person name="Lenhard B."/>
            <person name="Roest Crollius H."/>
            <person name="Wincker P."/>
            <person name="Chourrout D."/>
        </authorList>
    </citation>
    <scope>NUCLEOTIDE SEQUENCE [LARGE SCALE GENOMIC DNA]</scope>
</reference>
<dbReference type="PROSITE" id="PS50240">
    <property type="entry name" value="TRYPSIN_DOM"/>
    <property type="match status" value="2"/>
</dbReference>
<evidence type="ECO:0000256" key="10">
    <source>
        <dbReference type="RuleBase" id="RU363034"/>
    </source>
</evidence>
<dbReference type="GO" id="GO:0006508">
    <property type="term" value="P:proteolysis"/>
    <property type="evidence" value="ECO:0007669"/>
    <property type="project" value="UniProtKB-KW"/>
</dbReference>
<dbReference type="SUPFAM" id="SSF50494">
    <property type="entry name" value="Trypsin-like serine proteases"/>
    <property type="match status" value="3"/>
</dbReference>
<dbReference type="CDD" id="cd00190">
    <property type="entry name" value="Tryp_SPc"/>
    <property type="match status" value="2"/>
</dbReference>
<feature type="domain" description="CUB" evidence="13">
    <location>
        <begin position="806"/>
        <end position="946"/>
    </location>
</feature>
<keyword evidence="6 10" id="KW-0720">Serine protease</keyword>
<dbReference type="InterPro" id="IPR001254">
    <property type="entry name" value="Trypsin_dom"/>
</dbReference>
<evidence type="ECO:0000256" key="11">
    <source>
        <dbReference type="SAM" id="MobiDB-lite"/>
    </source>
</evidence>
<proteinExistence type="inferred from homology"/>
<dbReference type="Pfam" id="PF00089">
    <property type="entry name" value="Trypsin"/>
    <property type="match status" value="3"/>
</dbReference>
<dbReference type="InterPro" id="IPR035914">
    <property type="entry name" value="Sperma_CUB_dom_sf"/>
</dbReference>
<dbReference type="PANTHER" id="PTHR24252">
    <property type="entry name" value="ACROSIN-RELATED"/>
    <property type="match status" value="1"/>
</dbReference>
<evidence type="ECO:0000256" key="6">
    <source>
        <dbReference type="ARBA" id="ARBA00022825"/>
    </source>
</evidence>
<dbReference type="PRINTS" id="PR00722">
    <property type="entry name" value="CHYMOTRYPSIN"/>
</dbReference>
<dbReference type="PROSITE" id="PS00134">
    <property type="entry name" value="TRYPSIN_HIS"/>
    <property type="match status" value="1"/>
</dbReference>
<dbReference type="PANTHER" id="PTHR24252:SF8">
    <property type="entry name" value="ACROSIN"/>
    <property type="match status" value="1"/>
</dbReference>
<dbReference type="FunFam" id="2.40.10.10:FF:000002">
    <property type="entry name" value="Transmembrane protease serine"/>
    <property type="match status" value="1"/>
</dbReference>
<dbReference type="InterPro" id="IPR018114">
    <property type="entry name" value="TRYPSIN_HIS"/>
</dbReference>
<dbReference type="InterPro" id="IPR001314">
    <property type="entry name" value="Peptidase_S1A"/>
</dbReference>
<comment type="catalytic activity">
    <reaction evidence="1">
        <text>Preferential cleavage: Arg-|-Xaa, Lys-|-Xaa.</text>
        <dbReference type="EC" id="3.4.21.10"/>
    </reaction>
</comment>
<dbReference type="InterPro" id="IPR043504">
    <property type="entry name" value="Peptidase_S1_PA_chymotrypsin"/>
</dbReference>
<name>E4YAM1_OIKDI</name>
<evidence type="ECO:0000256" key="5">
    <source>
        <dbReference type="ARBA" id="ARBA00022801"/>
    </source>
</evidence>
<evidence type="ECO:0000256" key="3">
    <source>
        <dbReference type="ARBA" id="ARBA00017161"/>
    </source>
</evidence>
<dbReference type="Gene3D" id="2.60.120.290">
    <property type="entry name" value="Spermadhesin, CUB domain"/>
    <property type="match status" value="2"/>
</dbReference>
<dbReference type="PROSITE" id="PS01180">
    <property type="entry name" value="CUB"/>
    <property type="match status" value="2"/>
</dbReference>